<keyword evidence="1" id="KW-1133">Transmembrane helix</keyword>
<name>A0A9C7PTR9_9RHOD</name>
<gene>
    <name evidence="3" type="ORF">GpartN1_g2132.t1</name>
</gene>
<dbReference type="EMBL" id="BQMJ01000015">
    <property type="protein sequence ID" value="GJQ10341.1"/>
    <property type="molecule type" value="Genomic_DNA"/>
</dbReference>
<evidence type="ECO:0000256" key="2">
    <source>
        <dbReference type="SAM" id="SignalP"/>
    </source>
</evidence>
<feature type="transmembrane region" description="Helical" evidence="1">
    <location>
        <begin position="110"/>
        <end position="133"/>
    </location>
</feature>
<dbReference type="Proteomes" id="UP001061958">
    <property type="component" value="Unassembled WGS sequence"/>
</dbReference>
<keyword evidence="1" id="KW-0812">Transmembrane</keyword>
<feature type="chain" id="PRO_5038780320" evidence="2">
    <location>
        <begin position="26"/>
        <end position="143"/>
    </location>
</feature>
<evidence type="ECO:0000313" key="3">
    <source>
        <dbReference type="EMBL" id="GJQ10341.1"/>
    </source>
</evidence>
<comment type="caution">
    <text evidence="3">The sequence shown here is derived from an EMBL/GenBank/DDBJ whole genome shotgun (WGS) entry which is preliminary data.</text>
</comment>
<keyword evidence="4" id="KW-1185">Reference proteome</keyword>
<evidence type="ECO:0000256" key="1">
    <source>
        <dbReference type="SAM" id="Phobius"/>
    </source>
</evidence>
<keyword evidence="2" id="KW-0732">Signal</keyword>
<reference evidence="3" key="2">
    <citation type="submission" date="2022-01" db="EMBL/GenBank/DDBJ databases">
        <authorList>
            <person name="Hirooka S."/>
            <person name="Miyagishima S.Y."/>
        </authorList>
    </citation>
    <scope>NUCLEOTIDE SEQUENCE</scope>
    <source>
        <strain evidence="3">NBRC 102759</strain>
    </source>
</reference>
<accession>A0A9C7PTR9</accession>
<feature type="signal peptide" evidence="2">
    <location>
        <begin position="1"/>
        <end position="25"/>
    </location>
</feature>
<sequence length="143" mass="15822">MRILKAKSLLCFWFVCCLLVQFASSEPLEATTFNQGRVSDICICSCCIHGGSKSSVCSAISQMSTSVPDCDTCSLTLCNESFGKLCAANATFTRAYCVERNSAFLKLVPYSFIFLIILMLLVALCLVSIRSFYSRRKAAYDRI</sequence>
<dbReference type="OrthoDB" id="10515518at2759"/>
<keyword evidence="1" id="KW-0472">Membrane</keyword>
<proteinExistence type="predicted"/>
<protein>
    <submittedName>
        <fullName evidence="3">Uncharacterized protein</fullName>
    </submittedName>
</protein>
<evidence type="ECO:0000313" key="4">
    <source>
        <dbReference type="Proteomes" id="UP001061958"/>
    </source>
</evidence>
<dbReference type="AlphaFoldDB" id="A0A9C7PTR9"/>
<organism evidence="3 4">
    <name type="scientific">Galdieria partita</name>
    <dbReference type="NCBI Taxonomy" id="83374"/>
    <lineage>
        <taxon>Eukaryota</taxon>
        <taxon>Rhodophyta</taxon>
        <taxon>Bangiophyceae</taxon>
        <taxon>Galdieriales</taxon>
        <taxon>Galdieriaceae</taxon>
        <taxon>Galdieria</taxon>
    </lineage>
</organism>
<reference evidence="3" key="1">
    <citation type="journal article" date="2022" name="Proc. Natl. Acad. Sci. U.S.A.">
        <title>Life cycle and functional genomics of the unicellular red alga Galdieria for elucidating algal and plant evolution and industrial use.</title>
        <authorList>
            <person name="Hirooka S."/>
            <person name="Itabashi T."/>
            <person name="Ichinose T.M."/>
            <person name="Onuma R."/>
            <person name="Fujiwara T."/>
            <person name="Yamashita S."/>
            <person name="Jong L.W."/>
            <person name="Tomita R."/>
            <person name="Iwane A.H."/>
            <person name="Miyagishima S.Y."/>
        </authorList>
    </citation>
    <scope>NUCLEOTIDE SEQUENCE</scope>
    <source>
        <strain evidence="3">NBRC 102759</strain>
    </source>
</reference>